<dbReference type="InterPro" id="IPR035093">
    <property type="entry name" value="RelE/ParE_toxin_dom_sf"/>
</dbReference>
<gene>
    <name evidence="1" type="ORF">BgramDRAFT_4085</name>
</gene>
<dbReference type="Gene3D" id="3.30.2310.20">
    <property type="entry name" value="RelE-like"/>
    <property type="match status" value="1"/>
</dbReference>
<dbReference type="EMBL" id="ABLD01000013">
    <property type="protein sequence ID" value="EDT09033.1"/>
    <property type="molecule type" value="Genomic_DNA"/>
</dbReference>
<dbReference type="Pfam" id="PF05015">
    <property type="entry name" value="HigB-like_toxin"/>
    <property type="match status" value="1"/>
</dbReference>
<keyword evidence="2" id="KW-1185">Reference proteome</keyword>
<proteinExistence type="predicted"/>
<dbReference type="AlphaFoldDB" id="B1G3Y7"/>
<dbReference type="OrthoDB" id="9801102at2"/>
<protein>
    <submittedName>
        <fullName evidence="1">Plasmid maintenance system killer</fullName>
    </submittedName>
</protein>
<dbReference type="SUPFAM" id="SSF143011">
    <property type="entry name" value="RelE-like"/>
    <property type="match status" value="1"/>
</dbReference>
<organism evidence="1 2">
    <name type="scientific">Paraburkholderia graminis (strain ATCC 700544 / DSM 17151 / LMG 18924 / NCIMB 13744 / C4D1M)</name>
    <dbReference type="NCBI Taxonomy" id="396598"/>
    <lineage>
        <taxon>Bacteria</taxon>
        <taxon>Pseudomonadati</taxon>
        <taxon>Pseudomonadota</taxon>
        <taxon>Betaproteobacteria</taxon>
        <taxon>Burkholderiales</taxon>
        <taxon>Burkholderiaceae</taxon>
        <taxon>Paraburkholderia</taxon>
    </lineage>
</organism>
<accession>B1G3Y7</accession>
<name>B1G3Y7_PARG4</name>
<evidence type="ECO:0000313" key="2">
    <source>
        <dbReference type="Proteomes" id="UP000005045"/>
    </source>
</evidence>
<dbReference type="RefSeq" id="WP_006050649.1">
    <property type="nucleotide sequence ID" value="NZ_ABLD01000013.1"/>
</dbReference>
<dbReference type="Proteomes" id="UP000005045">
    <property type="component" value="Unassembled WGS sequence"/>
</dbReference>
<dbReference type="InterPro" id="IPR007711">
    <property type="entry name" value="HigB-1"/>
</dbReference>
<comment type="caution">
    <text evidence="1">The sequence shown here is derived from an EMBL/GenBank/DDBJ whole genome shotgun (WGS) entry which is preliminary data.</text>
</comment>
<sequence length="92" mass="10327">MIVGFLHQGLEALYRDNSTVALNSAHVPKLRRILSALDVATSPADLNHPAYKLQPLGGDLAGHWPIWVHGQWWITFRFSGVGVDAVDYREYE</sequence>
<reference evidence="1 2" key="1">
    <citation type="submission" date="2008-03" db="EMBL/GenBank/DDBJ databases">
        <title>Sequencing of the draft genome and assembly of Burkholderia graminis C4D1M.</title>
        <authorList>
            <consortium name="US DOE Joint Genome Institute (JGI-PGF)"/>
            <person name="Copeland A."/>
            <person name="Lucas S."/>
            <person name="Lapidus A."/>
            <person name="Glavina del Rio T."/>
            <person name="Dalin E."/>
            <person name="Tice H."/>
            <person name="Bruce D."/>
            <person name="Goodwin L."/>
            <person name="Pitluck S."/>
            <person name="Larimer F."/>
            <person name="Land M.L."/>
            <person name="Hauser L."/>
            <person name="Tiedje J."/>
            <person name="Richardson P."/>
        </authorList>
    </citation>
    <scope>NUCLEOTIDE SEQUENCE [LARGE SCALE GENOMIC DNA]</scope>
    <source>
        <strain evidence="2">ATCC 700544 / DSM 17151 / LMG 18924 / NCIMB 13744 / C4D1M</strain>
    </source>
</reference>
<evidence type="ECO:0000313" key="1">
    <source>
        <dbReference type="EMBL" id="EDT09033.1"/>
    </source>
</evidence>